<feature type="domain" description="SH3" evidence="7">
    <location>
        <begin position="8"/>
        <end position="68"/>
    </location>
</feature>
<evidence type="ECO:0000256" key="2">
    <source>
        <dbReference type="ARBA" id="ARBA00023043"/>
    </source>
</evidence>
<dbReference type="AlphaFoldDB" id="A0A8J7NJQ8"/>
<dbReference type="CDD" id="cd12054">
    <property type="entry name" value="SH3_CD2AP_2"/>
    <property type="match status" value="1"/>
</dbReference>
<feature type="compositionally biased region" description="Acidic residues" evidence="6">
    <location>
        <begin position="180"/>
        <end position="191"/>
    </location>
</feature>
<organism evidence="8 9">
    <name type="scientific">Atractosteus spatula</name>
    <name type="common">Alligator gar</name>
    <name type="synonym">Lepisosteus spatula</name>
    <dbReference type="NCBI Taxonomy" id="7917"/>
    <lineage>
        <taxon>Eukaryota</taxon>
        <taxon>Metazoa</taxon>
        <taxon>Chordata</taxon>
        <taxon>Craniata</taxon>
        <taxon>Vertebrata</taxon>
        <taxon>Euteleostomi</taxon>
        <taxon>Actinopterygii</taxon>
        <taxon>Neopterygii</taxon>
        <taxon>Holostei</taxon>
        <taxon>Semionotiformes</taxon>
        <taxon>Lepisosteidae</taxon>
        <taxon>Atractosteus</taxon>
    </lineage>
</organism>
<dbReference type="PANTHER" id="PTHR14167">
    <property type="entry name" value="SH3 DOMAIN-CONTAINING"/>
    <property type="match status" value="1"/>
</dbReference>
<dbReference type="InterPro" id="IPR050384">
    <property type="entry name" value="Endophilin_SH3RF"/>
</dbReference>
<dbReference type="InterPro" id="IPR035776">
    <property type="entry name" value="CD2AP_SH_2"/>
</dbReference>
<feature type="non-terminal residue" evidence="8">
    <location>
        <position position="1"/>
    </location>
</feature>
<evidence type="ECO:0000256" key="3">
    <source>
        <dbReference type="ARBA" id="ARBA00037432"/>
    </source>
</evidence>
<dbReference type="PROSITE" id="PS50002">
    <property type="entry name" value="SH3"/>
    <property type="match status" value="3"/>
</dbReference>
<feature type="compositionally biased region" description="Basic and acidic residues" evidence="6">
    <location>
        <begin position="373"/>
        <end position="396"/>
    </location>
</feature>
<feature type="non-terminal residue" evidence="8">
    <location>
        <position position="669"/>
    </location>
</feature>
<dbReference type="Gene3D" id="2.30.30.40">
    <property type="entry name" value="SH3 Domains"/>
    <property type="match status" value="3"/>
</dbReference>
<dbReference type="Proteomes" id="UP000736164">
    <property type="component" value="Unassembled WGS sequence"/>
</dbReference>
<evidence type="ECO:0000256" key="4">
    <source>
        <dbReference type="ARBA" id="ARBA00040640"/>
    </source>
</evidence>
<comment type="function">
    <text evidence="3">Induces bone resorption, acting probably through a signaling cascade which results in the secretion of factor(s) enhancing osteoclast formation and activity.</text>
</comment>
<feature type="region of interest" description="Disordered" evidence="6">
    <location>
        <begin position="457"/>
        <end position="477"/>
    </location>
</feature>
<dbReference type="GO" id="GO:0016477">
    <property type="term" value="P:cell migration"/>
    <property type="evidence" value="ECO:0007669"/>
    <property type="project" value="TreeGrafter"/>
</dbReference>
<dbReference type="PRINTS" id="PR00499">
    <property type="entry name" value="P67PHOX"/>
</dbReference>
<accession>A0A8J7NJQ8</accession>
<evidence type="ECO:0000259" key="7">
    <source>
        <dbReference type="PROSITE" id="PS50002"/>
    </source>
</evidence>
<feature type="compositionally biased region" description="Pro residues" evidence="6">
    <location>
        <begin position="401"/>
        <end position="411"/>
    </location>
</feature>
<feature type="compositionally biased region" description="Basic and acidic residues" evidence="6">
    <location>
        <begin position="635"/>
        <end position="646"/>
    </location>
</feature>
<feature type="compositionally biased region" description="Polar residues" evidence="6">
    <location>
        <begin position="554"/>
        <end position="564"/>
    </location>
</feature>
<dbReference type="GO" id="GO:0007015">
    <property type="term" value="P:actin filament organization"/>
    <property type="evidence" value="ECO:0007669"/>
    <property type="project" value="TreeGrafter"/>
</dbReference>
<feature type="compositionally biased region" description="Basic and acidic residues" evidence="6">
    <location>
        <begin position="600"/>
        <end position="609"/>
    </location>
</feature>
<dbReference type="FunFam" id="2.30.30.40:FF:000112">
    <property type="entry name" value="SH3 domain-containing kinase-binding protein 1"/>
    <property type="match status" value="1"/>
</dbReference>
<dbReference type="FunFam" id="2.30.30.40:FF:000072">
    <property type="entry name" value="Unconventional Myosin IB"/>
    <property type="match status" value="2"/>
</dbReference>
<reference evidence="8" key="1">
    <citation type="journal article" date="2021" name="Cell">
        <title>Tracing the genetic footprints of vertebrate landing in non-teleost ray-finned fishes.</title>
        <authorList>
            <person name="Bi X."/>
            <person name="Wang K."/>
            <person name="Yang L."/>
            <person name="Pan H."/>
            <person name="Jiang H."/>
            <person name="Wei Q."/>
            <person name="Fang M."/>
            <person name="Yu H."/>
            <person name="Zhu C."/>
            <person name="Cai Y."/>
            <person name="He Y."/>
            <person name="Gan X."/>
            <person name="Zeng H."/>
            <person name="Yu D."/>
            <person name="Zhu Y."/>
            <person name="Jiang H."/>
            <person name="Qiu Q."/>
            <person name="Yang H."/>
            <person name="Zhang Y.E."/>
            <person name="Wang W."/>
            <person name="Zhu M."/>
            <person name="He S."/>
            <person name="Zhang G."/>
        </authorList>
    </citation>
    <scope>NUCLEOTIDE SEQUENCE</scope>
    <source>
        <strain evidence="8">Allg_001</strain>
    </source>
</reference>
<proteinExistence type="predicted"/>
<keyword evidence="1 5" id="KW-0728">SH3 domain</keyword>
<sequence length="669" mass="75013">MYLNYALFLTVEVVVEYDYEALHEDELTIRLGDVIKNVRKLEEEGWLEGDLNGRRGVFPDNFVKEIKKETESKDELRPVRRERSSGNVASLVQRMSTYGFPAGGFQPQSNPRSFRRKSKKRQCRALFEYFPQNEDELELKMGDVIDINEEVEEGWWSGTMNGKSGLFPSNFVKEIEPAEDNEMNDVSDESENTSKDSLVAGTPVSPLASPVSDNGVVAQPKKVRGVGFGDIFKEGSVKLKVRLPSSESEEKKSEKVKIQFCISYILYFNGYYGFKVEGDNKIKVFLSFLKEYCKVLFPFDSTNEDELSLKEGDIILILNKSTGEPGWWKGELHGREGVFPDNFVAVISEAEKDKPKKPPPPAKSSAPKPEVPSVDKKPLQAKLEEKGDKPVPDKPAKPAAPIVPPKKPAVPPGKGSVLLRTGTVPPKRPDKPQLPPPGPNRLKCFFLFCRPNGEVPSIRPKSEFEPTPPSKPKTLSGDWGDKAVEIACIVFFVHNQQKNIRCVKMLQKWSTCRFTRKLENSSIFTIHVKNAVFLQMCSFISTDLISFDELNSTSGKLSHPTTSRPKMPGRRLPTQFAGGHSTNKEIIAEKNQKMEEEEMTKPKLSDFKKPSLLNPTAALPSKPASAVVTTVNPKPKAEVEEESKSEVEDLKAQIMELLHTVELLKEQQM</sequence>
<feature type="region of interest" description="Disordered" evidence="6">
    <location>
        <begin position="180"/>
        <end position="213"/>
    </location>
</feature>
<evidence type="ECO:0000313" key="8">
    <source>
        <dbReference type="EMBL" id="MBN3314375.1"/>
    </source>
</evidence>
<evidence type="ECO:0000256" key="6">
    <source>
        <dbReference type="SAM" id="MobiDB-lite"/>
    </source>
</evidence>
<comment type="caution">
    <text evidence="8">The sequence shown here is derived from an EMBL/GenBank/DDBJ whole genome shotgun (WGS) entry which is preliminary data.</text>
</comment>
<feature type="region of interest" description="Disordered" evidence="6">
    <location>
        <begin position="554"/>
        <end position="578"/>
    </location>
</feature>
<dbReference type="PRINTS" id="PR00452">
    <property type="entry name" value="SH3DOMAIN"/>
</dbReference>
<feature type="region of interest" description="Disordered" evidence="6">
    <location>
        <begin position="351"/>
        <end position="438"/>
    </location>
</feature>
<evidence type="ECO:0000256" key="5">
    <source>
        <dbReference type="PROSITE-ProRule" id="PRU00192"/>
    </source>
</evidence>
<dbReference type="EMBL" id="JAAWVO010015217">
    <property type="protein sequence ID" value="MBN3314375.1"/>
    <property type="molecule type" value="Genomic_DNA"/>
</dbReference>
<evidence type="ECO:0000313" key="9">
    <source>
        <dbReference type="Proteomes" id="UP000736164"/>
    </source>
</evidence>
<feature type="region of interest" description="Disordered" evidence="6">
    <location>
        <begin position="600"/>
        <end position="646"/>
    </location>
</feature>
<evidence type="ECO:0000256" key="1">
    <source>
        <dbReference type="ARBA" id="ARBA00022443"/>
    </source>
</evidence>
<dbReference type="CDD" id="cd12053">
    <property type="entry name" value="SH3_CD2AP_1"/>
    <property type="match status" value="1"/>
</dbReference>
<feature type="domain" description="SH3" evidence="7">
    <location>
        <begin position="118"/>
        <end position="177"/>
    </location>
</feature>
<dbReference type="InterPro" id="IPR036028">
    <property type="entry name" value="SH3-like_dom_sf"/>
</dbReference>
<name>A0A8J7NJQ8_ATRSP</name>
<gene>
    <name evidence="8" type="primary">Cd2ap</name>
    <name evidence="8" type="ORF">GTO95_0013813</name>
</gene>
<dbReference type="Pfam" id="PF14604">
    <property type="entry name" value="SH3_9"/>
    <property type="match status" value="3"/>
</dbReference>
<dbReference type="InterPro" id="IPR001452">
    <property type="entry name" value="SH3_domain"/>
</dbReference>
<feature type="domain" description="SH3" evidence="7">
    <location>
        <begin position="288"/>
        <end position="349"/>
    </location>
</feature>
<keyword evidence="2" id="KW-0040">ANK repeat</keyword>
<dbReference type="InterPro" id="IPR035775">
    <property type="entry name" value="CD2AP_SH3_1"/>
</dbReference>
<keyword evidence="9" id="KW-1185">Reference proteome</keyword>
<dbReference type="PANTHER" id="PTHR14167:SF23">
    <property type="entry name" value="CD2-ASSOCIATED PROTEIN"/>
    <property type="match status" value="1"/>
</dbReference>
<dbReference type="SUPFAM" id="SSF50044">
    <property type="entry name" value="SH3-domain"/>
    <property type="match status" value="3"/>
</dbReference>
<protein>
    <recommendedName>
        <fullName evidence="4">Osteoclast-stimulating factor 1</fullName>
    </recommendedName>
</protein>
<dbReference type="SMART" id="SM00326">
    <property type="entry name" value="SH3"/>
    <property type="match status" value="3"/>
</dbReference>